<comment type="caution">
    <text evidence="3">The sequence shown here is derived from an EMBL/GenBank/DDBJ whole genome shotgun (WGS) entry which is preliminary data.</text>
</comment>
<sequence>MTAGAAEVDGQRRPDSVSATPAEAASERTSYRSIGPRMVKLLNERRTELGLKPVLYSADEQRKADACARENLTAWHHCGHEVLAKGERPQDMSAEKLLDGWFDSPAHREALTRPSSRIAGAAVVTDDRGIYVAALAIDY</sequence>
<feature type="region of interest" description="Disordered" evidence="1">
    <location>
        <begin position="1"/>
        <end position="30"/>
    </location>
</feature>
<name>A0ABT6SYR5_9ACTN</name>
<dbReference type="EMBL" id="JASCIS010000013">
    <property type="protein sequence ID" value="MDI3419964.1"/>
    <property type="molecule type" value="Genomic_DNA"/>
</dbReference>
<proteinExistence type="predicted"/>
<dbReference type="SUPFAM" id="SSF55797">
    <property type="entry name" value="PR-1-like"/>
    <property type="match status" value="1"/>
</dbReference>
<evidence type="ECO:0000256" key="1">
    <source>
        <dbReference type="SAM" id="MobiDB-lite"/>
    </source>
</evidence>
<evidence type="ECO:0000313" key="3">
    <source>
        <dbReference type="EMBL" id="MDI3419964.1"/>
    </source>
</evidence>
<feature type="domain" description="SCP" evidence="2">
    <location>
        <begin position="40"/>
        <end position="131"/>
    </location>
</feature>
<dbReference type="InterPro" id="IPR014044">
    <property type="entry name" value="CAP_dom"/>
</dbReference>
<dbReference type="Pfam" id="PF00188">
    <property type="entry name" value="CAP"/>
    <property type="match status" value="1"/>
</dbReference>
<reference evidence="3 4" key="1">
    <citation type="submission" date="2023-05" db="EMBL/GenBank/DDBJ databases">
        <title>Draft genome sequence of Streptomyces sp. B-S-A12 isolated from a cave soil in Thailand.</title>
        <authorList>
            <person name="Chamroensaksri N."/>
            <person name="Muangham S."/>
        </authorList>
    </citation>
    <scope>NUCLEOTIDE SEQUENCE [LARGE SCALE GENOMIC DNA]</scope>
    <source>
        <strain evidence="3 4">B-S-A12</strain>
    </source>
</reference>
<dbReference type="Proteomes" id="UP001237105">
    <property type="component" value="Unassembled WGS sequence"/>
</dbReference>
<dbReference type="RefSeq" id="WP_282535842.1">
    <property type="nucleotide sequence ID" value="NZ_JASCIS010000013.1"/>
</dbReference>
<gene>
    <name evidence="3" type="ORF">QIT00_15570</name>
</gene>
<evidence type="ECO:0000313" key="4">
    <source>
        <dbReference type="Proteomes" id="UP001237105"/>
    </source>
</evidence>
<evidence type="ECO:0000259" key="2">
    <source>
        <dbReference type="Pfam" id="PF00188"/>
    </source>
</evidence>
<dbReference type="Gene3D" id="3.40.33.10">
    <property type="entry name" value="CAP"/>
    <property type="match status" value="1"/>
</dbReference>
<accession>A0ABT6SYR5</accession>
<dbReference type="InterPro" id="IPR035940">
    <property type="entry name" value="CAP_sf"/>
</dbReference>
<protein>
    <submittedName>
        <fullName evidence="3">CAP domain-containing protein</fullName>
    </submittedName>
</protein>
<organism evidence="3 4">
    <name type="scientific">Streptomyces luteolus</name>
    <dbReference type="NCBI Taxonomy" id="3043615"/>
    <lineage>
        <taxon>Bacteria</taxon>
        <taxon>Bacillati</taxon>
        <taxon>Actinomycetota</taxon>
        <taxon>Actinomycetes</taxon>
        <taxon>Kitasatosporales</taxon>
        <taxon>Streptomycetaceae</taxon>
        <taxon>Streptomyces</taxon>
    </lineage>
</organism>
<keyword evidence="4" id="KW-1185">Reference proteome</keyword>